<dbReference type="InterPro" id="IPR036291">
    <property type="entry name" value="NAD(P)-bd_dom_sf"/>
</dbReference>
<dbReference type="Proteomes" id="UP001381693">
    <property type="component" value="Unassembled WGS sequence"/>
</dbReference>
<dbReference type="Pfam" id="PF13460">
    <property type="entry name" value="NAD_binding_10"/>
    <property type="match status" value="1"/>
</dbReference>
<dbReference type="PANTHER" id="PTHR43355">
    <property type="entry name" value="FLAVIN REDUCTASE (NADPH)"/>
    <property type="match status" value="1"/>
</dbReference>
<evidence type="ECO:0000313" key="3">
    <source>
        <dbReference type="Proteomes" id="UP001381693"/>
    </source>
</evidence>
<dbReference type="PANTHER" id="PTHR43355:SF2">
    <property type="entry name" value="FLAVIN REDUCTASE (NADPH)"/>
    <property type="match status" value="1"/>
</dbReference>
<dbReference type="Gene3D" id="3.40.50.720">
    <property type="entry name" value="NAD(P)-binding Rossmann-like Domain"/>
    <property type="match status" value="1"/>
</dbReference>
<protein>
    <recommendedName>
        <fullName evidence="1">NAD(P)-binding domain-containing protein</fullName>
    </recommendedName>
</protein>
<dbReference type="EMBL" id="JAXCGZ010021502">
    <property type="protein sequence ID" value="KAK7049796.1"/>
    <property type="molecule type" value="Genomic_DNA"/>
</dbReference>
<sequence>MKVVQGNIFDKSFLASIFIGHDAVVSCLGFPRNPQPVTGYTESATAMTSAMREANVNRLVTMTAWYTDTTSASTSGFLVNWLLVPFLRPVLTNMHEMEKYLESSCSDLNYTVVRPPGLGTGPKTGLPMQVQEDYLVTTNSSMNRISRADVAFFMLGCLNTDEYNRKMIAIITQK</sequence>
<keyword evidence="3" id="KW-1185">Reference proteome</keyword>
<reference evidence="2 3" key="1">
    <citation type="submission" date="2023-11" db="EMBL/GenBank/DDBJ databases">
        <title>Halocaridina rubra genome assembly.</title>
        <authorList>
            <person name="Smith C."/>
        </authorList>
    </citation>
    <scope>NUCLEOTIDE SEQUENCE [LARGE SCALE GENOMIC DNA]</scope>
    <source>
        <strain evidence="2">EP-1</strain>
        <tissue evidence="2">Whole</tissue>
    </source>
</reference>
<gene>
    <name evidence="2" type="ORF">SK128_019971</name>
</gene>
<dbReference type="GO" id="GO:0004074">
    <property type="term" value="F:biliverdin reductase [NAD(P)H] activity"/>
    <property type="evidence" value="ECO:0007669"/>
    <property type="project" value="TreeGrafter"/>
</dbReference>
<dbReference type="GO" id="GO:0042602">
    <property type="term" value="F:riboflavin reductase (NADPH) activity"/>
    <property type="evidence" value="ECO:0007669"/>
    <property type="project" value="TreeGrafter"/>
</dbReference>
<dbReference type="SUPFAM" id="SSF51735">
    <property type="entry name" value="NAD(P)-binding Rossmann-fold domains"/>
    <property type="match status" value="1"/>
</dbReference>
<proteinExistence type="predicted"/>
<organism evidence="2 3">
    <name type="scientific">Halocaridina rubra</name>
    <name type="common">Hawaiian red shrimp</name>
    <dbReference type="NCBI Taxonomy" id="373956"/>
    <lineage>
        <taxon>Eukaryota</taxon>
        <taxon>Metazoa</taxon>
        <taxon>Ecdysozoa</taxon>
        <taxon>Arthropoda</taxon>
        <taxon>Crustacea</taxon>
        <taxon>Multicrustacea</taxon>
        <taxon>Malacostraca</taxon>
        <taxon>Eumalacostraca</taxon>
        <taxon>Eucarida</taxon>
        <taxon>Decapoda</taxon>
        <taxon>Pleocyemata</taxon>
        <taxon>Caridea</taxon>
        <taxon>Atyoidea</taxon>
        <taxon>Atyidae</taxon>
        <taxon>Halocaridina</taxon>
    </lineage>
</organism>
<feature type="domain" description="NAD(P)-binding" evidence="1">
    <location>
        <begin position="2"/>
        <end position="160"/>
    </location>
</feature>
<evidence type="ECO:0000313" key="2">
    <source>
        <dbReference type="EMBL" id="KAK7049796.1"/>
    </source>
</evidence>
<comment type="caution">
    <text evidence="2">The sequence shown here is derived from an EMBL/GenBank/DDBJ whole genome shotgun (WGS) entry which is preliminary data.</text>
</comment>
<dbReference type="InterPro" id="IPR051606">
    <property type="entry name" value="Polyketide_Oxido-like"/>
</dbReference>
<name>A0AAN8WCZ2_HALRR</name>
<dbReference type="InterPro" id="IPR016040">
    <property type="entry name" value="NAD(P)-bd_dom"/>
</dbReference>
<dbReference type="AlphaFoldDB" id="A0AAN8WCZ2"/>
<evidence type="ECO:0000259" key="1">
    <source>
        <dbReference type="Pfam" id="PF13460"/>
    </source>
</evidence>
<accession>A0AAN8WCZ2</accession>